<dbReference type="SUPFAM" id="SSF82866">
    <property type="entry name" value="Multidrug efflux transporter AcrB transmembrane domain"/>
    <property type="match status" value="2"/>
</dbReference>
<dbReference type="RefSeq" id="WP_054450436.1">
    <property type="nucleotide sequence ID" value="NZ_CYTK01000001.1"/>
</dbReference>
<dbReference type="SUPFAM" id="SSF82714">
    <property type="entry name" value="Multidrug efflux transporter AcrB TolC docking domain, DN and DC subdomains"/>
    <property type="match status" value="2"/>
</dbReference>
<dbReference type="PANTHER" id="PTHR32063:SF18">
    <property type="entry name" value="CATION EFFLUX SYSTEM PROTEIN"/>
    <property type="match status" value="1"/>
</dbReference>
<feature type="transmembrane region" description="Helical" evidence="2">
    <location>
        <begin position="546"/>
        <end position="566"/>
    </location>
</feature>
<protein>
    <submittedName>
        <fullName evidence="3">Multidrug-efflux transporter MexB</fullName>
    </submittedName>
</protein>
<feature type="transmembrane region" description="Helical" evidence="2">
    <location>
        <begin position="905"/>
        <end position="925"/>
    </location>
</feature>
<feature type="transmembrane region" description="Helical" evidence="2">
    <location>
        <begin position="481"/>
        <end position="503"/>
    </location>
</feature>
<dbReference type="PANTHER" id="PTHR32063">
    <property type="match status" value="1"/>
</dbReference>
<feature type="transmembrane region" description="Helical" evidence="2">
    <location>
        <begin position="881"/>
        <end position="898"/>
    </location>
</feature>
<dbReference type="InterPro" id="IPR001036">
    <property type="entry name" value="Acrflvin-R"/>
</dbReference>
<sequence length="1057" mass="115719">MSGPQHDASVQAHRHEEGRFNLSAWALRHQPLVIFIITLITLFGVLSYSKLAQSEDPPFTFRVMVIKTLWPGATAQQVQEQVTDRIAKKLQEAPNTDFMRSYSRPGESLIFYTMKDSAPASTVAEQWYQVRKKVGDIAATLPPGVQGPFFNDEFGDVYTNIYTLQGDGFSPAQLHDYADRLRTVLLRVPGVAKVDYFGDQPEHIYVEISNTQLTRLGVSPQQIAQAINSQNAVTSAGTLTTADDRIFVRPSGQYANSRVLADTLIRVNGRSIRLGDIATIRRGYQDPAIEQMRLGGNAVLGIGITMQPGRDVVHLGKALSAKFEELQAQLPAGLTLKEVSSMPKAVSHSVDDFLRSVAEAVAIVLAVSLVSLGLRTGMVVVISIPVVLAVTALFMDMFGIGLHKVSLGTLVLALGLLVDDAIIAVEMMAVKLEQGWSRARAAAFAYTSTAFPMLTGTLVTVAGFLPIALAKSSTGEYTRSIFQVSAIALITSWFAAVVLIPLLGYRMLPERKREAHLPDDHEHDIYNTRFYQRLRGWVGWCVDRRYLVLGATALIFVVSMACFRFVPQQFFPSSDRSELLVDVRLQEGASFAATLRQVERLEKALEGRPEIDHSVSFVGTGAPRFYLPLDQQLATPNFAQLVITTHSVEDREKLAQWLQPVLREQFPAIRSRLSRLENGPPVGFQVQFRVSGDRIADVRAVAEQVAAEVRADPRSTNVQFDWDEPSERSVRFEIDQQKARELGVSSSDISDFLAMTLSGYAVTQYRERDKLITVSLRAPQEERIDPARLATLAMPTPNGAVPLGSLGHVRYDLEYGVIWERDRQPTITVQADVAAGAQGIDVTRAIDARLNTLRAGLPVGYRIEVGGPVEESAKGQSSINAQMPLMAVAVLTLLMLQLQSFARVLMVVLTAPLGLIGVVAALLLFGKPFGFVAMLGVIAMFGIIMRNSVILVDQIEQDIGAGHKRVDAIVGATVRRFRPIALTAAAAVLALIPLLRSNFFGPMATALMGGITIATVLTLFFLPALYAAWFRVRHDERDEPEGVPPGANAGDTVERGA</sequence>
<reference evidence="3 4" key="1">
    <citation type="submission" date="2015-09" db="EMBL/GenBank/DDBJ databases">
        <authorList>
            <consortium name="Pathogen Informatics"/>
        </authorList>
    </citation>
    <scope>NUCLEOTIDE SEQUENCE [LARGE SCALE GENOMIC DNA]</scope>
    <source>
        <strain evidence="3 4">2789STDY5608625</strain>
    </source>
</reference>
<dbReference type="Gene3D" id="3.30.70.1320">
    <property type="entry name" value="Multidrug efflux transporter AcrB pore domain like"/>
    <property type="match status" value="1"/>
</dbReference>
<name>A0AAD2IVC0_ACHAE</name>
<dbReference type="Pfam" id="PF00873">
    <property type="entry name" value="ACR_tran"/>
    <property type="match status" value="1"/>
</dbReference>
<feature type="region of interest" description="Disordered" evidence="1">
    <location>
        <begin position="1038"/>
        <end position="1057"/>
    </location>
</feature>
<dbReference type="Gene3D" id="3.30.2090.10">
    <property type="entry name" value="Multidrug efflux transporter AcrB TolC docking domain, DN and DC subdomains"/>
    <property type="match status" value="2"/>
</dbReference>
<gene>
    <name evidence="3" type="primary">mexB_1</name>
    <name evidence="3" type="ORF">ERS370000_00305</name>
</gene>
<organism evidence="3 4">
    <name type="scientific">Achromobacter aegrifaciens</name>
    <dbReference type="NCBI Taxonomy" id="1287736"/>
    <lineage>
        <taxon>Bacteria</taxon>
        <taxon>Pseudomonadati</taxon>
        <taxon>Pseudomonadota</taxon>
        <taxon>Betaproteobacteria</taxon>
        <taxon>Burkholderiales</taxon>
        <taxon>Alcaligenaceae</taxon>
        <taxon>Achromobacter</taxon>
    </lineage>
</organism>
<accession>A0AAD2IVC0</accession>
<feature type="transmembrane region" description="Helical" evidence="2">
    <location>
        <begin position="1007"/>
        <end position="1029"/>
    </location>
</feature>
<dbReference type="InterPro" id="IPR027463">
    <property type="entry name" value="AcrB_DN_DC_subdom"/>
</dbReference>
<keyword evidence="2" id="KW-0472">Membrane</keyword>
<dbReference type="EMBL" id="CYTK01000001">
    <property type="protein sequence ID" value="CUI39211.1"/>
    <property type="molecule type" value="Genomic_DNA"/>
</dbReference>
<dbReference type="PRINTS" id="PR00702">
    <property type="entry name" value="ACRIFLAVINRP"/>
</dbReference>
<keyword evidence="2" id="KW-0812">Transmembrane</keyword>
<dbReference type="GO" id="GO:0005886">
    <property type="term" value="C:plasma membrane"/>
    <property type="evidence" value="ECO:0007669"/>
    <property type="project" value="TreeGrafter"/>
</dbReference>
<dbReference type="GO" id="GO:0042910">
    <property type="term" value="F:xenobiotic transmembrane transporter activity"/>
    <property type="evidence" value="ECO:0007669"/>
    <property type="project" value="TreeGrafter"/>
</dbReference>
<dbReference type="SUPFAM" id="SSF82693">
    <property type="entry name" value="Multidrug efflux transporter AcrB pore domain, PN1, PN2, PC1 and PC2 subdomains"/>
    <property type="match status" value="3"/>
</dbReference>
<dbReference type="Gene3D" id="3.30.70.1440">
    <property type="entry name" value="Multidrug efflux transporter AcrB pore domain"/>
    <property type="match status" value="1"/>
</dbReference>
<feature type="transmembrane region" description="Helical" evidence="2">
    <location>
        <begin position="379"/>
        <end position="401"/>
    </location>
</feature>
<feature type="transmembrane region" description="Helical" evidence="2">
    <location>
        <begin position="931"/>
        <end position="955"/>
    </location>
</feature>
<dbReference type="AlphaFoldDB" id="A0AAD2IVC0"/>
<dbReference type="Gene3D" id="3.30.70.1430">
    <property type="entry name" value="Multidrug efflux transporter AcrB pore domain"/>
    <property type="match status" value="2"/>
</dbReference>
<feature type="transmembrane region" description="Helical" evidence="2">
    <location>
        <begin position="32"/>
        <end position="49"/>
    </location>
</feature>
<proteinExistence type="predicted"/>
<feature type="transmembrane region" description="Helical" evidence="2">
    <location>
        <begin position="976"/>
        <end position="995"/>
    </location>
</feature>
<feature type="transmembrane region" description="Helical" evidence="2">
    <location>
        <begin position="442"/>
        <end position="469"/>
    </location>
</feature>
<evidence type="ECO:0000313" key="3">
    <source>
        <dbReference type="EMBL" id="CUI39211.1"/>
    </source>
</evidence>
<dbReference type="Gene3D" id="1.20.1640.10">
    <property type="entry name" value="Multidrug efflux transporter AcrB transmembrane domain"/>
    <property type="match status" value="2"/>
</dbReference>
<keyword evidence="2" id="KW-1133">Transmembrane helix</keyword>
<evidence type="ECO:0000256" key="2">
    <source>
        <dbReference type="SAM" id="Phobius"/>
    </source>
</evidence>
<feature type="transmembrane region" description="Helical" evidence="2">
    <location>
        <begin position="407"/>
        <end position="430"/>
    </location>
</feature>
<dbReference type="Proteomes" id="UP000044098">
    <property type="component" value="Unassembled WGS sequence"/>
</dbReference>
<evidence type="ECO:0000256" key="1">
    <source>
        <dbReference type="SAM" id="MobiDB-lite"/>
    </source>
</evidence>
<comment type="caution">
    <text evidence="3">The sequence shown here is derived from an EMBL/GenBank/DDBJ whole genome shotgun (WGS) entry which is preliminary data.</text>
</comment>
<evidence type="ECO:0000313" key="4">
    <source>
        <dbReference type="Proteomes" id="UP000044098"/>
    </source>
</evidence>